<dbReference type="InterPro" id="IPR036388">
    <property type="entry name" value="WH-like_DNA-bd_sf"/>
</dbReference>
<dbReference type="Proteomes" id="UP000438914">
    <property type="component" value="Unassembled WGS sequence"/>
</dbReference>
<sequence length="79" mass="9551">MQLLFKYLERINRMNDLITMKATGNPDEFSQRLNISRRQLYNDLEMLREIGAEIKYDKYRGSYYYGNSFDIDIEVNINK</sequence>
<reference evidence="2 3" key="1">
    <citation type="submission" date="2019-08" db="EMBL/GenBank/DDBJ databases">
        <title>In-depth cultivation of the pig gut microbiome towards novel bacterial diversity and tailored functional studies.</title>
        <authorList>
            <person name="Wylensek D."/>
            <person name="Hitch T.C.A."/>
            <person name="Clavel T."/>
        </authorList>
    </citation>
    <scope>NUCLEOTIDE SEQUENCE [LARGE SCALE GENOMIC DNA]</scope>
    <source>
        <strain evidence="2 3">LKV-178-WT-2A</strain>
    </source>
</reference>
<evidence type="ECO:0000259" key="1">
    <source>
        <dbReference type="Pfam" id="PF08279"/>
    </source>
</evidence>
<evidence type="ECO:0000313" key="3">
    <source>
        <dbReference type="Proteomes" id="UP000438914"/>
    </source>
</evidence>
<dbReference type="Pfam" id="PF08279">
    <property type="entry name" value="HTH_11"/>
    <property type="match status" value="1"/>
</dbReference>
<name>A0A7K0KEK7_9BACT</name>
<dbReference type="EMBL" id="VUNG01000012">
    <property type="protein sequence ID" value="MST84274.1"/>
    <property type="molecule type" value="Genomic_DNA"/>
</dbReference>
<dbReference type="InterPro" id="IPR013196">
    <property type="entry name" value="HTH_11"/>
</dbReference>
<dbReference type="Gene3D" id="1.10.10.10">
    <property type="entry name" value="Winged helix-like DNA-binding domain superfamily/Winged helix DNA-binding domain"/>
    <property type="match status" value="1"/>
</dbReference>
<gene>
    <name evidence="2" type="ORF">FYJ73_06270</name>
</gene>
<keyword evidence="3" id="KW-1185">Reference proteome</keyword>
<comment type="caution">
    <text evidence="2">The sequence shown here is derived from an EMBL/GenBank/DDBJ whole genome shotgun (WGS) entry which is preliminary data.</text>
</comment>
<accession>A0A7K0KEK7</accession>
<organism evidence="2 3">
    <name type="scientific">Hallella mizrahii</name>
    <dbReference type="NCBI Taxonomy" id="2606637"/>
    <lineage>
        <taxon>Bacteria</taxon>
        <taxon>Pseudomonadati</taxon>
        <taxon>Bacteroidota</taxon>
        <taxon>Bacteroidia</taxon>
        <taxon>Bacteroidales</taxon>
        <taxon>Prevotellaceae</taxon>
        <taxon>Hallella</taxon>
    </lineage>
</organism>
<proteinExistence type="predicted"/>
<protein>
    <submittedName>
        <fullName evidence="2">HTH domain-containing protein</fullName>
    </submittedName>
</protein>
<feature type="domain" description="Helix-turn-helix type 11" evidence="1">
    <location>
        <begin position="27"/>
        <end position="61"/>
    </location>
</feature>
<dbReference type="AlphaFoldDB" id="A0A7K0KEK7"/>
<evidence type="ECO:0000313" key="2">
    <source>
        <dbReference type="EMBL" id="MST84274.1"/>
    </source>
</evidence>